<organism evidence="1 2">
    <name type="scientific">Deinococcus terrestris</name>
    <dbReference type="NCBI Taxonomy" id="2651870"/>
    <lineage>
        <taxon>Bacteria</taxon>
        <taxon>Thermotogati</taxon>
        <taxon>Deinococcota</taxon>
        <taxon>Deinococci</taxon>
        <taxon>Deinococcales</taxon>
        <taxon>Deinococcaceae</taxon>
        <taxon>Deinococcus</taxon>
    </lineage>
</organism>
<dbReference type="Proteomes" id="UP000484842">
    <property type="component" value="Unassembled WGS sequence"/>
</dbReference>
<proteinExistence type="predicted"/>
<name>A0A7X1TT33_9DEIO</name>
<evidence type="ECO:0000313" key="2">
    <source>
        <dbReference type="Proteomes" id="UP000484842"/>
    </source>
</evidence>
<sequence>MNAVDLPLLGEPPEPQSLLATEVVRHTLSLPRGVSEYFAAQGRPLGLSGASMMALVLSRLTHQLALPTAPLQDTHRRLIALLSWHGAGPADLDRLLPPSARATPLPWATLASNEAALELLQRRVPDSGTAASPTLLAYIADEWQVEPDWLLGVQPRPGREVRVLTTGAALAEALAADVLEQAAHHGSLELALLTSPPGEVLAALPGSLLLLTACYGDLPELPRHQVLALVDVADRSQLGTLRELARRVAAGSPGVQVTGERVAPDDFQALVTGRRHIAEVRRQAAPTRWPADELLELHQPGAAD</sequence>
<dbReference type="EMBL" id="WBSL01000015">
    <property type="protein sequence ID" value="MPY68109.1"/>
    <property type="molecule type" value="Genomic_DNA"/>
</dbReference>
<keyword evidence="2" id="KW-1185">Reference proteome</keyword>
<protein>
    <submittedName>
        <fullName evidence="1">Uncharacterized protein</fullName>
    </submittedName>
</protein>
<dbReference type="AlphaFoldDB" id="A0A7X1TT33"/>
<dbReference type="RefSeq" id="WP_152872420.1">
    <property type="nucleotide sequence ID" value="NZ_WBSL01000015.1"/>
</dbReference>
<reference evidence="1 2" key="1">
    <citation type="submission" date="2019-10" db="EMBL/GenBank/DDBJ databases">
        <title>Deinococcus sp. isolated from soil.</title>
        <authorList>
            <person name="Li Y."/>
            <person name="Wang J."/>
        </authorList>
    </citation>
    <scope>NUCLEOTIDE SEQUENCE [LARGE SCALE GENOMIC DNA]</scope>
    <source>
        <strain evidence="1 2">SDU3-2</strain>
    </source>
</reference>
<accession>A0A7X1TT33</accession>
<evidence type="ECO:0000313" key="1">
    <source>
        <dbReference type="EMBL" id="MPY68109.1"/>
    </source>
</evidence>
<comment type="caution">
    <text evidence="1">The sequence shown here is derived from an EMBL/GenBank/DDBJ whole genome shotgun (WGS) entry which is preliminary data.</text>
</comment>
<gene>
    <name evidence="1" type="ORF">F8S09_15740</name>
</gene>